<gene>
    <name evidence="4" type="ORF">HZY85_07735</name>
</gene>
<dbReference type="Gene3D" id="3.20.20.70">
    <property type="entry name" value="Aldolase class I"/>
    <property type="match status" value="1"/>
</dbReference>
<evidence type="ECO:0000259" key="3">
    <source>
        <dbReference type="Pfam" id="PF00724"/>
    </source>
</evidence>
<sequence>MKNKIFNSIILPNGVEIKNRIVMAPMTTWGSNDDNTVSNDEIKFYTRRCENLGLTITGCTHVSYNGIGFENEFSAYDDKFIPGLTKLATKIKEQNTKAIVQINHAGNKALQHLIKNEDVVSSSDIETLDTEFAKSCKTRAMTNHEILETIKNFGKTTKRLIKAGFDGVEIHGAHGFLIQNFTSPYFNKRTDEWGGNRENRLKFPTKIVEEILNVRKLSDKNDFIIGYRLSPDEPMENSLAMDDTYSLIDKLIELNIDYIHISLPNALENKPFFNNNGKTYLELIAKHVNKRIPLMVAGSVVNSEQFIKILENDYDFVALGKILVTDPDWQKKVLENKEQDIEGKLDLKNKNLDLPKKLIEEIIKNKGWFKIK</sequence>
<dbReference type="SUPFAM" id="SSF51395">
    <property type="entry name" value="FMN-linked oxidoreductases"/>
    <property type="match status" value="1"/>
</dbReference>
<dbReference type="Proteomes" id="UP000531840">
    <property type="component" value="Unassembled WGS sequence"/>
</dbReference>
<dbReference type="CDD" id="cd04735">
    <property type="entry name" value="OYE_like_4_FMN"/>
    <property type="match status" value="1"/>
</dbReference>
<keyword evidence="5" id="KW-1185">Reference proteome</keyword>
<comment type="caution">
    <text evidence="4">The sequence shown here is derived from an EMBL/GenBank/DDBJ whole genome shotgun (WGS) entry which is preliminary data.</text>
</comment>
<evidence type="ECO:0000256" key="1">
    <source>
        <dbReference type="ARBA" id="ARBA00022630"/>
    </source>
</evidence>
<proteinExistence type="predicted"/>
<evidence type="ECO:0000313" key="5">
    <source>
        <dbReference type="Proteomes" id="UP000531840"/>
    </source>
</evidence>
<accession>A0ABX2T092</accession>
<dbReference type="InterPro" id="IPR013785">
    <property type="entry name" value="Aldolase_TIM"/>
</dbReference>
<dbReference type="PANTHER" id="PTHR43656">
    <property type="entry name" value="BINDING OXIDOREDUCTASE, PUTATIVE (AFU_ORTHOLOGUE AFUA_2G08260)-RELATED"/>
    <property type="match status" value="1"/>
</dbReference>
<dbReference type="EMBL" id="JACBYF010000025">
    <property type="protein sequence ID" value="NYS48062.1"/>
    <property type="molecule type" value="Genomic_DNA"/>
</dbReference>
<protein>
    <submittedName>
        <fullName evidence="4">NADH-dependent flavin oxidoreductase</fullName>
    </submittedName>
</protein>
<dbReference type="RefSeq" id="WP_179941844.1">
    <property type="nucleotide sequence ID" value="NZ_JACBYF010000025.1"/>
</dbReference>
<keyword evidence="1" id="KW-0285">Flavoprotein</keyword>
<dbReference type="InterPro" id="IPR001155">
    <property type="entry name" value="OxRdtase_FMN_N"/>
</dbReference>
<dbReference type="InterPro" id="IPR051799">
    <property type="entry name" value="NADH_flavin_oxidoreductase"/>
</dbReference>
<evidence type="ECO:0000313" key="4">
    <source>
        <dbReference type="EMBL" id="NYS48062.1"/>
    </source>
</evidence>
<reference evidence="4 5" key="1">
    <citation type="submission" date="2020-07" db="EMBL/GenBank/DDBJ databases">
        <title>MOT database genomes.</title>
        <authorList>
            <person name="Joseph S."/>
            <person name="Aduse-Opoku J."/>
            <person name="Hashim A."/>
            <person name="Wade W."/>
            <person name="Curtis M."/>
        </authorList>
    </citation>
    <scope>NUCLEOTIDE SEQUENCE [LARGE SCALE GENOMIC DNA]</scope>
    <source>
        <strain evidence="4 5">CIP 106318</strain>
    </source>
</reference>
<organism evidence="4 5">
    <name type="scientific">Gemelliphila palaticanis</name>
    <dbReference type="NCBI Taxonomy" id="81950"/>
    <lineage>
        <taxon>Bacteria</taxon>
        <taxon>Bacillati</taxon>
        <taxon>Bacillota</taxon>
        <taxon>Bacilli</taxon>
        <taxon>Bacillales</taxon>
        <taxon>Gemellaceae</taxon>
        <taxon>Gemelliphila</taxon>
    </lineage>
</organism>
<keyword evidence="2" id="KW-0560">Oxidoreductase</keyword>
<dbReference type="PANTHER" id="PTHR43656:SF2">
    <property type="entry name" value="BINDING OXIDOREDUCTASE, PUTATIVE (AFU_ORTHOLOGUE AFUA_2G08260)-RELATED"/>
    <property type="match status" value="1"/>
</dbReference>
<name>A0ABX2T092_9BACL</name>
<feature type="domain" description="NADH:flavin oxidoreductase/NADH oxidase N-terminal" evidence="3">
    <location>
        <begin position="4"/>
        <end position="338"/>
    </location>
</feature>
<evidence type="ECO:0000256" key="2">
    <source>
        <dbReference type="ARBA" id="ARBA00023002"/>
    </source>
</evidence>
<dbReference type="Pfam" id="PF00724">
    <property type="entry name" value="Oxidored_FMN"/>
    <property type="match status" value="1"/>
</dbReference>